<evidence type="ECO:0000313" key="19">
    <source>
        <dbReference type="Proteomes" id="UP000761534"/>
    </source>
</evidence>
<gene>
    <name evidence="18" type="ORF">TRICI_006467</name>
</gene>
<keyword evidence="6" id="KW-0723">Serine/threonine-protein kinase</keyword>
<accession>A0A642UGZ3</accession>
<keyword evidence="19" id="KW-1185">Reference proteome</keyword>
<dbReference type="InterPro" id="IPR036940">
    <property type="entry name" value="PI3/4_kinase_cat_sf"/>
</dbReference>
<dbReference type="VEuPathDB" id="FungiDB:TRICI_006467"/>
<dbReference type="EMBL" id="SWFS01000538">
    <property type="protein sequence ID" value="KAA8898783.1"/>
    <property type="molecule type" value="Genomic_DNA"/>
</dbReference>
<dbReference type="OrthoDB" id="381190at2759"/>
<dbReference type="GO" id="GO:0006281">
    <property type="term" value="P:DNA repair"/>
    <property type="evidence" value="ECO:0007669"/>
    <property type="project" value="InterPro"/>
</dbReference>
<dbReference type="InterPro" id="IPR016024">
    <property type="entry name" value="ARM-type_fold"/>
</dbReference>
<keyword evidence="9" id="KW-0779">Telomere</keyword>
<protein>
    <recommendedName>
        <fullName evidence="4">Serine/threonine-protein kinase TEL1</fullName>
    </recommendedName>
    <alternativeName>
        <fullName evidence="11">ATM homolog</fullName>
    </alternativeName>
    <alternativeName>
        <fullName evidence="13 14">DNA-damage checkpoint kinase TEL1</fullName>
    </alternativeName>
    <alternativeName>
        <fullName evidence="5">Serine/threonine-protein kinase tel1</fullName>
    </alternativeName>
    <alternativeName>
        <fullName evidence="12">Telomere length regulation protein 1</fullName>
    </alternativeName>
</protein>
<comment type="subcellular location">
    <subcellularLocation>
        <location evidence="1">Chromosome</location>
        <location evidence="1">Telomere</location>
    </subcellularLocation>
</comment>
<dbReference type="SMART" id="SM00146">
    <property type="entry name" value="PI3Kc"/>
    <property type="match status" value="1"/>
</dbReference>
<evidence type="ECO:0000256" key="9">
    <source>
        <dbReference type="ARBA" id="ARBA00022895"/>
    </source>
</evidence>
<keyword evidence="8" id="KW-0418">Kinase</keyword>
<feature type="domain" description="FAT" evidence="17">
    <location>
        <begin position="1699"/>
        <end position="2285"/>
    </location>
</feature>
<dbReference type="CDD" id="cd05171">
    <property type="entry name" value="PIKKc_ATM"/>
    <property type="match status" value="1"/>
</dbReference>
<evidence type="ECO:0000256" key="15">
    <source>
        <dbReference type="ARBA" id="ARBA00047899"/>
    </source>
</evidence>
<dbReference type="PROSITE" id="PS51189">
    <property type="entry name" value="FAT"/>
    <property type="match status" value="1"/>
</dbReference>
<dbReference type="SUPFAM" id="SSF56112">
    <property type="entry name" value="Protein kinase-like (PK-like)"/>
    <property type="match status" value="1"/>
</dbReference>
<evidence type="ECO:0000256" key="6">
    <source>
        <dbReference type="ARBA" id="ARBA00022527"/>
    </source>
</evidence>
<evidence type="ECO:0000256" key="10">
    <source>
        <dbReference type="ARBA" id="ARBA00025079"/>
    </source>
</evidence>
<feature type="domain" description="PI3K/PI4K catalytic" evidence="16">
    <location>
        <begin position="2395"/>
        <end position="2705"/>
    </location>
</feature>
<evidence type="ECO:0000256" key="3">
    <source>
        <dbReference type="ARBA" id="ARBA00011370"/>
    </source>
</evidence>
<dbReference type="PANTHER" id="PTHR37079">
    <property type="entry name" value="SERINE/THREONINE-PROTEIN KINASE ATM"/>
    <property type="match status" value="1"/>
</dbReference>
<dbReference type="Gene3D" id="1.10.1070.11">
    <property type="entry name" value="Phosphatidylinositol 3-/4-kinase, catalytic domain"/>
    <property type="match status" value="1"/>
</dbReference>
<evidence type="ECO:0000256" key="13">
    <source>
        <dbReference type="ARBA" id="ARBA00031460"/>
    </source>
</evidence>
<dbReference type="PROSITE" id="PS00916">
    <property type="entry name" value="PI3_4_KINASE_2"/>
    <property type="match status" value="1"/>
</dbReference>
<evidence type="ECO:0000259" key="17">
    <source>
        <dbReference type="PROSITE" id="PS51189"/>
    </source>
</evidence>
<evidence type="ECO:0000256" key="11">
    <source>
        <dbReference type="ARBA" id="ARBA00030020"/>
    </source>
</evidence>
<dbReference type="InterPro" id="IPR018936">
    <property type="entry name" value="PI3/4_kinase_CS"/>
</dbReference>
<dbReference type="Pfam" id="PF11640">
    <property type="entry name" value="TAN"/>
    <property type="match status" value="1"/>
</dbReference>
<sequence length="2750" mass="312675">MVIEWLANRNIFFEVTSNTESLNDKGYYQLLETLYTVVQKERTAYRGSKSIDAAAERLRISGDLVKVVLEKAIKKLKPRTINYVIDKLVADCFPSDGMNILEDPLLTPTAKISLTITSFPSHVEHLSYDEWFKLSSICSEVLQLIAVRSGNKGIKRPPAVTNDFLEALYNLLKNKTSSDITQFKVFFGNLSQFLVCFNCESAGHVFLFKCFNEIIVRLHLQDIAYCQKMSLEILKAVPGLLGCKHPELKVELFIFLMYSSKVLVHGGELVEESAQLIEKLYSALLSERANNSSMHFLPTKNLRFIQERPSTSWLTLPLMCVGCNGDEFPWLSMLVTYQLSLVCAKYSAQEGEYNLFSGFDSKHTALKTEDSALFDFIIEHMEGSMANLTGCAQVLAIDFQHRRPKRVPAKIIRKLVDICSFTVDGAGWAFIALGCIIHYGFALDDSLGDLAQEVWGLCCHKVHIAEHSSAACFTLSLIVSSKTFSVAEKVSDITSMVDMFGSHGPVLSSGGFALWNRLLKLNISSSLTSLCLVRGLSWLLACWRSSLLSKRVNKTTLYGMTFGSLDLAKIMLLFGGVNFTSEKIPKFTGRIAEAAYTDSFYRDGWSYLSTLQVLEPNHMQTKAEPHVSADNLSIKNCQSILSECRNILDELNEMRMSKEKRSWLNLALQFVLSCIVITSGVAHTSVSLRVQGYELLAKAVSLLRDLCGDVNLDQVSEEVKLSAVYGTAVLSSLDDIFNGPSFEENFQNAVSSLNQLLGRIHKISDMDGWGSSSAVKVSRIIPHDEFEIDASELEQITRAVVISGCISNRSDPNSLKCYIKGLDGFEFISGLQWLSAPSRGKTELSGENLRELVREAGMKILQDYNWQTSEIALLSIIRLLKAKSTMWMANSAWEKLTGDCVDILKFTIRLTKKGTCHSEKVKASLCDILCTILSRGSSRCQQMRNWLDELAPFSRDNSYLVRFISAQCLEHLFKECDNTGEIYFRIHAELGPIYHSYEDSAFRGYMISSMAIGGHELPVPIYNLLEISQVSGGEKIVRALMKRIATYFNFGSSKKLFCHISGSILFYWVANKMDLEKFPYYPCGYASFTDFLAENIEEISATVLVEHSQKGIDYIEYLGRLLDVPLDSILEQCFHKAIGYAYSASDEITTMKGIFSNRLGIGKYRSLLSSRFIDIISVLIQLCDFQVIPEEFLSVKLFQRIYYGTQVQPLPESVRRSVDCGKVPLFVRSLCAELSLDHESLWEPSNYVYICRKVLGDQLINVHEIENCRKLRRCILTMHLFEECYTDSYALELTIAGVITFLSSDRTLTEACQTLGILFENGISYFRQHVTEYIDYLFRVILSFFDATKNTLKAMHVANVGKQFIQRLKAFVLENRICVQEEDDRVLEKALAYVSEDHAEPFGCEDVLAVLRNERGNFNRSSQSAFLAILGNQFSKFDDLSTSLTVDIRGISDELIKFTDSVKIPEYSLWVAKLLAKSYLEDGRSLKDIPEADERYFDKQLKLKPQHLRPFLGVLTLTKEIFDRRNFWELGFVEIYLRDVRKTATQEYLSVYFDTFSPQVTETLKFVESTLPSLDTTASLKELESMDVEFVDWIYKIDIVLLSMVDSSFPAVAGIRVLVEHLNEFRENVFPFLLHEVLQNPKDGAIFNHELRRYFNRLLVSTADPSIHKCLVQAILYLNFNRILEETPERTGLGVDLLLAARVADDVKMYKSALLLQELFWSGKRRPRDSDLPSFIYSNIDDPDIVHSAKITASLEGAAQNAIRQHRYWQAISFEAAVLDENLRSGEYLSNDSHLASSFLSLGLNGVSKIISESMDSNHCTSAEGAAYAWKLHQWDLPLASSSDAVNKNETIFKLFKRVSEQQSSAGVDKRIFNEALLKVLEGMKSKDNKKLFEMEETLAMINEIQEVLEIYQPQSAAELLKKQADRFHTYEDIIRARITAWSVSRDRQKDNGFLEKSLVRGEASSLLNFCRMARENGDYNKAMDGVVRLEKLATSYKTDQDLTLELKFTSQMESSSASWEIGDESVSIELLKSLVEDDIYINLRKPNQGRLFSLSEVYSILALRSSQAKQEGGEDILQKYLDPAEEISVKEDSVQRAKVCHAYASFCEQQQNESSLDEEIERSSRLIARNRKEVNEWEQIKVSNDSSGQERTTAIQHLSRMKKVLANDEREYNSLILTKKRFYQLSTKYYLRCITESDEYSKDVSRFCALWLENSSDAELNRDVRELLKAVPSIRLAPWINQLSSRLSKDQKEEFQKALWTIVPRICSDHPYHTLYQIYSLKRLGDPNPKKKEDINPVLASRGEAGRALWILLQRKRYIDESFLKKFDLLCHKTINLAEYPVDRGVQKLSLEELRSDIKRVWLGLEDLNLPPPTLQITLRPDCQYDDLPKMTKIEKKISIAGGKSRPKIITMLADDGESYKMLVKGGDDLRQDAVMEQVFGQVNEVLKRDERTRTRNLSIRTYKVIPLGHRAGIIEFARNTVPLLNYLQPAHEKYHPTDWKLTKCRQEMQKVLDCTQNERIRVFEKIMKHVHPVMRHFFFDHFHSPDNWLQCRTNYSRSTAAISILGHILGLGDRHCNNILIDASNGEVIHIDFGFAFDQGKWLKIPETVPFRLTADVIDGMGISGVEGIFRRCCEFTLSVLRNEIETIMTILNVLKYDPLYSWSVSPLKKQKQKDESFLGVGRSTRSSVAVEPFSSEDPNEAEAAEADHALTVVRKKLSSSLSTEAVTRDLIQQATNRKNLALLFQET</sequence>
<proteinExistence type="inferred from homology"/>
<evidence type="ECO:0000313" key="18">
    <source>
        <dbReference type="EMBL" id="KAA8898783.1"/>
    </source>
</evidence>
<dbReference type="PROSITE" id="PS50290">
    <property type="entry name" value="PI3_4_KINASE_3"/>
    <property type="match status" value="1"/>
</dbReference>
<evidence type="ECO:0000256" key="4">
    <source>
        <dbReference type="ARBA" id="ARBA00014619"/>
    </source>
</evidence>
<dbReference type="InterPro" id="IPR044107">
    <property type="entry name" value="PIKKc_ATM"/>
</dbReference>
<name>A0A642UGZ3_9ASCO</name>
<dbReference type="InterPro" id="IPR014009">
    <property type="entry name" value="PIK_FAT"/>
</dbReference>
<dbReference type="SUPFAM" id="SSF48371">
    <property type="entry name" value="ARM repeat"/>
    <property type="match status" value="1"/>
</dbReference>
<dbReference type="InterPro" id="IPR038980">
    <property type="entry name" value="ATM_plant"/>
</dbReference>
<dbReference type="InterPro" id="IPR000403">
    <property type="entry name" value="PI3/4_kinase_cat_dom"/>
</dbReference>
<evidence type="ECO:0000256" key="1">
    <source>
        <dbReference type="ARBA" id="ARBA00004574"/>
    </source>
</evidence>
<dbReference type="InterPro" id="IPR011009">
    <property type="entry name" value="Kinase-like_dom_sf"/>
</dbReference>
<dbReference type="Proteomes" id="UP000761534">
    <property type="component" value="Unassembled WGS sequence"/>
</dbReference>
<evidence type="ECO:0000256" key="5">
    <source>
        <dbReference type="ARBA" id="ARBA00020288"/>
    </source>
</evidence>
<keyword evidence="9" id="KW-0158">Chromosome</keyword>
<dbReference type="Pfam" id="PF00454">
    <property type="entry name" value="PI3_PI4_kinase"/>
    <property type="match status" value="1"/>
</dbReference>
<comment type="function">
    <text evidence="10">Serine/threonine protein kinase which activates checkpoint signaling upon genotoxic stresses such as ionizing radiation (IR), ultraviolet light (UV), or DNA replication stalling, thereby acting as a DNA damage sensor. Recognizes the substrate consensus sequence [ST]-Q. Phosphorylates histone H2A to form H2AS128ph (gamma-H2A) at sites of DNA damage, involved in the regulation of DNA damage response mechanism. Required for the control of telomere length and genome stability.</text>
</comment>
<dbReference type="GO" id="GO:0004674">
    <property type="term" value="F:protein serine/threonine kinase activity"/>
    <property type="evidence" value="ECO:0007669"/>
    <property type="project" value="UniProtKB-KW"/>
</dbReference>
<evidence type="ECO:0000256" key="7">
    <source>
        <dbReference type="ARBA" id="ARBA00022679"/>
    </source>
</evidence>
<dbReference type="SMART" id="SM01342">
    <property type="entry name" value="TAN"/>
    <property type="match status" value="1"/>
</dbReference>
<dbReference type="Gene3D" id="3.30.1010.10">
    <property type="entry name" value="Phosphatidylinositol 3-kinase Catalytic Subunit, Chain A, domain 4"/>
    <property type="match status" value="1"/>
</dbReference>
<comment type="caution">
    <text evidence="18">The sequence shown here is derived from an EMBL/GenBank/DDBJ whole genome shotgun (WGS) entry which is preliminary data.</text>
</comment>
<comment type="subunit">
    <text evidence="3">Associates with DNA double-strand breaks.</text>
</comment>
<dbReference type="PROSITE" id="PS00915">
    <property type="entry name" value="PI3_4_KINASE_1"/>
    <property type="match status" value="1"/>
</dbReference>
<dbReference type="GO" id="GO:0000781">
    <property type="term" value="C:chromosome, telomeric region"/>
    <property type="evidence" value="ECO:0007669"/>
    <property type="project" value="UniProtKB-SubCell"/>
</dbReference>
<evidence type="ECO:0000256" key="8">
    <source>
        <dbReference type="ARBA" id="ARBA00022777"/>
    </source>
</evidence>
<organism evidence="18 19">
    <name type="scientific">Trichomonascus ciferrii</name>
    <dbReference type="NCBI Taxonomy" id="44093"/>
    <lineage>
        <taxon>Eukaryota</taxon>
        <taxon>Fungi</taxon>
        <taxon>Dikarya</taxon>
        <taxon>Ascomycota</taxon>
        <taxon>Saccharomycotina</taxon>
        <taxon>Dipodascomycetes</taxon>
        <taxon>Dipodascales</taxon>
        <taxon>Trichomonascaceae</taxon>
        <taxon>Trichomonascus</taxon>
        <taxon>Trichomonascus ciferrii complex</taxon>
    </lineage>
</organism>
<evidence type="ECO:0000256" key="14">
    <source>
        <dbReference type="ARBA" id="ARBA00032467"/>
    </source>
</evidence>
<reference evidence="18" key="1">
    <citation type="journal article" date="2019" name="G3 (Bethesda)">
        <title>Genome Assemblies of Two Rare Opportunistic Yeast Pathogens: Diutina rugosa (syn. Candida rugosa) and Trichomonascus ciferrii (syn. Candida ciferrii).</title>
        <authorList>
            <person name="Mixao V."/>
            <person name="Saus E."/>
            <person name="Hansen A.P."/>
            <person name="Lass-Florl C."/>
            <person name="Gabaldon T."/>
        </authorList>
    </citation>
    <scope>NUCLEOTIDE SEQUENCE</scope>
    <source>
        <strain evidence="18">CBS 4856</strain>
    </source>
</reference>
<dbReference type="PANTHER" id="PTHR37079:SF4">
    <property type="entry name" value="SERINE_THREONINE-PROTEIN KINASE ATM"/>
    <property type="match status" value="1"/>
</dbReference>
<keyword evidence="7" id="KW-0808">Transferase</keyword>
<comment type="catalytic activity">
    <reaction evidence="15">
        <text>L-threonyl-[protein] + ATP = O-phospho-L-threonyl-[protein] + ADP + H(+)</text>
        <dbReference type="Rhea" id="RHEA:46608"/>
        <dbReference type="Rhea" id="RHEA-COMP:11060"/>
        <dbReference type="Rhea" id="RHEA-COMP:11605"/>
        <dbReference type="ChEBI" id="CHEBI:15378"/>
        <dbReference type="ChEBI" id="CHEBI:30013"/>
        <dbReference type="ChEBI" id="CHEBI:30616"/>
        <dbReference type="ChEBI" id="CHEBI:61977"/>
        <dbReference type="ChEBI" id="CHEBI:456216"/>
        <dbReference type="EC" id="2.7.11.1"/>
    </reaction>
</comment>
<dbReference type="InterPro" id="IPR021668">
    <property type="entry name" value="TAN"/>
</dbReference>
<evidence type="ECO:0000256" key="12">
    <source>
        <dbReference type="ARBA" id="ARBA00030222"/>
    </source>
</evidence>
<comment type="similarity">
    <text evidence="2">Belongs to the PI3/PI4-kinase family. ATM subfamily.</text>
</comment>
<evidence type="ECO:0000256" key="2">
    <source>
        <dbReference type="ARBA" id="ARBA00010769"/>
    </source>
</evidence>
<evidence type="ECO:0000259" key="16">
    <source>
        <dbReference type="PROSITE" id="PS50290"/>
    </source>
</evidence>